<dbReference type="EMBL" id="LJZQ01000014">
    <property type="protein sequence ID" value="KPQ28519.1"/>
    <property type="molecule type" value="Genomic_DNA"/>
</dbReference>
<dbReference type="AlphaFoldDB" id="A0A0P7YFB4"/>
<reference evidence="1 2" key="1">
    <citation type="submission" date="2015-09" db="EMBL/GenBank/DDBJ databases">
        <title>Identification and resolution of microdiversity through metagenomic sequencing of parallel consortia.</title>
        <authorList>
            <person name="Nelson W.C."/>
            <person name="Romine M.F."/>
            <person name="Lindemann S.R."/>
        </authorList>
    </citation>
    <scope>NUCLEOTIDE SEQUENCE [LARGE SCALE GENOMIC DNA]</scope>
    <source>
        <strain evidence="1">HL-55</strain>
    </source>
</reference>
<proteinExistence type="predicted"/>
<dbReference type="PATRIC" id="fig|1305731.5.peg.509"/>
<name>A0A0P7YFB4_9GAMM</name>
<sequence>MNIKTVQFVGEKQDKKFCFHFQDEEKQDYYLDEDVCPVSGLSPLIYDQLAKNRSFSVRFQERSGARYIVSIALVD</sequence>
<gene>
    <name evidence="1" type="ORF">HLUCCX14_10285</name>
</gene>
<organism evidence="1 2">
    <name type="scientific">Marinobacter excellens HL-55</name>
    <dbReference type="NCBI Taxonomy" id="1305731"/>
    <lineage>
        <taxon>Bacteria</taxon>
        <taxon>Pseudomonadati</taxon>
        <taxon>Pseudomonadota</taxon>
        <taxon>Gammaproteobacteria</taxon>
        <taxon>Pseudomonadales</taxon>
        <taxon>Marinobacteraceae</taxon>
        <taxon>Marinobacter</taxon>
    </lineage>
</organism>
<accession>A0A0P7YFB4</accession>
<evidence type="ECO:0000313" key="1">
    <source>
        <dbReference type="EMBL" id="KPQ28519.1"/>
    </source>
</evidence>
<comment type="caution">
    <text evidence="1">The sequence shown here is derived from an EMBL/GenBank/DDBJ whole genome shotgun (WGS) entry which is preliminary data.</text>
</comment>
<evidence type="ECO:0000313" key="2">
    <source>
        <dbReference type="Proteomes" id="UP000050416"/>
    </source>
</evidence>
<dbReference type="Proteomes" id="UP000050416">
    <property type="component" value="Unassembled WGS sequence"/>
</dbReference>
<protein>
    <submittedName>
        <fullName evidence="1">Uncharacterized protein</fullName>
    </submittedName>
</protein>